<dbReference type="InterPro" id="IPR036390">
    <property type="entry name" value="WH_DNA-bd_sf"/>
</dbReference>
<dbReference type="GO" id="GO:0032993">
    <property type="term" value="C:protein-DNA complex"/>
    <property type="evidence" value="ECO:0007669"/>
    <property type="project" value="TreeGrafter"/>
</dbReference>
<dbReference type="EMBL" id="RAHH01000002">
    <property type="protein sequence ID" value="RJT47128.1"/>
    <property type="molecule type" value="Genomic_DNA"/>
</dbReference>
<proteinExistence type="inferred from homology"/>
<evidence type="ECO:0000313" key="7">
    <source>
        <dbReference type="EMBL" id="RJT47128.1"/>
    </source>
</evidence>
<dbReference type="GO" id="GO:0003700">
    <property type="term" value="F:DNA-binding transcription factor activity"/>
    <property type="evidence" value="ECO:0007669"/>
    <property type="project" value="InterPro"/>
</dbReference>
<dbReference type="InterPro" id="IPR000847">
    <property type="entry name" value="LysR_HTH_N"/>
</dbReference>
<dbReference type="PANTHER" id="PTHR30346:SF0">
    <property type="entry name" value="HCA OPERON TRANSCRIPTIONAL ACTIVATOR HCAR"/>
    <property type="match status" value="1"/>
</dbReference>
<dbReference type="InterPro" id="IPR005119">
    <property type="entry name" value="LysR_subst-bd"/>
</dbReference>
<dbReference type="PRINTS" id="PR00039">
    <property type="entry name" value="HTHLYSR"/>
</dbReference>
<evidence type="ECO:0000313" key="8">
    <source>
        <dbReference type="Proteomes" id="UP000284908"/>
    </source>
</evidence>
<evidence type="ECO:0000256" key="4">
    <source>
        <dbReference type="ARBA" id="ARBA00023125"/>
    </source>
</evidence>
<dbReference type="Pfam" id="PF03466">
    <property type="entry name" value="LysR_substrate"/>
    <property type="match status" value="1"/>
</dbReference>
<evidence type="ECO:0000256" key="2">
    <source>
        <dbReference type="ARBA" id="ARBA00022491"/>
    </source>
</evidence>
<gene>
    <name evidence="7" type="ORF">D6C13_01830</name>
</gene>
<dbReference type="GO" id="GO:0003677">
    <property type="term" value="F:DNA binding"/>
    <property type="evidence" value="ECO:0007669"/>
    <property type="project" value="UniProtKB-KW"/>
</dbReference>
<keyword evidence="3" id="KW-0805">Transcription regulation</keyword>
<keyword evidence="4" id="KW-0238">DNA-binding</keyword>
<dbReference type="OrthoDB" id="8807047at2"/>
<dbReference type="Gene3D" id="3.40.190.10">
    <property type="entry name" value="Periplasmic binding protein-like II"/>
    <property type="match status" value="2"/>
</dbReference>
<dbReference type="AlphaFoldDB" id="A0A419NEM4"/>
<dbReference type="SUPFAM" id="SSF53850">
    <property type="entry name" value="Periplasmic binding protein-like II"/>
    <property type="match status" value="1"/>
</dbReference>
<accession>A0A419NEM4</accession>
<dbReference type="FunFam" id="1.10.10.10:FF:000001">
    <property type="entry name" value="LysR family transcriptional regulator"/>
    <property type="match status" value="1"/>
</dbReference>
<dbReference type="Gene3D" id="1.10.10.10">
    <property type="entry name" value="Winged helix-like DNA-binding domain superfamily/Winged helix DNA-binding domain"/>
    <property type="match status" value="1"/>
</dbReference>
<evidence type="ECO:0000256" key="3">
    <source>
        <dbReference type="ARBA" id="ARBA00023015"/>
    </source>
</evidence>
<keyword evidence="5" id="KW-0804">Transcription</keyword>
<sequence>MIELNQLRCFVAVAEELHFGRAAKRLFMTQPPLSRQIQLLEHALGACLLERTNRHVSLTASGKTFLRDAKLILEFTGQAQETVRRVEKGEIGRLMLGFTAVSGYWQIPQIIALAAQELPEITLVLKEMVSSAQLQALAARTLDIGFVRQPVALFPLAYQCVLREPLCVALPVSSPLAAKPRLRLRDFAGQPFIMYSATEGKYFYDCVAGLFAQANVVPHYVQHCSQTHTILGLVRAGIGLAIVPESARQLGFPDVEFRPLSHPDAFAEIYMAWRQDGETPALAAFRQLVTTHSTAGGAIARKKLTGRRALPKLR</sequence>
<comment type="similarity">
    <text evidence="1">Belongs to the LysR transcriptional regulatory family.</text>
</comment>
<dbReference type="PANTHER" id="PTHR30346">
    <property type="entry name" value="TRANSCRIPTIONAL DUAL REGULATOR HCAR-RELATED"/>
    <property type="match status" value="1"/>
</dbReference>
<dbReference type="Proteomes" id="UP000284908">
    <property type="component" value="Unassembled WGS sequence"/>
</dbReference>
<protein>
    <submittedName>
        <fullName evidence="7">LysR family transcriptional regulator</fullName>
    </submittedName>
</protein>
<keyword evidence="2" id="KW-0678">Repressor</keyword>
<dbReference type="RefSeq" id="WP_120131142.1">
    <property type="nucleotide sequence ID" value="NZ_RAHH01000002.1"/>
</dbReference>
<evidence type="ECO:0000259" key="6">
    <source>
        <dbReference type="PROSITE" id="PS50931"/>
    </source>
</evidence>
<feature type="domain" description="HTH lysR-type" evidence="6">
    <location>
        <begin position="2"/>
        <end position="59"/>
    </location>
</feature>
<comment type="caution">
    <text evidence="7">The sequence shown here is derived from an EMBL/GenBank/DDBJ whole genome shotgun (WGS) entry which is preliminary data.</text>
</comment>
<dbReference type="PROSITE" id="PS50931">
    <property type="entry name" value="HTH_LYSR"/>
    <property type="match status" value="1"/>
</dbReference>
<dbReference type="SUPFAM" id="SSF46785">
    <property type="entry name" value="Winged helix' DNA-binding domain"/>
    <property type="match status" value="1"/>
</dbReference>
<name>A0A419NEM4_9GAMM</name>
<dbReference type="InterPro" id="IPR036388">
    <property type="entry name" value="WH-like_DNA-bd_sf"/>
</dbReference>
<dbReference type="Pfam" id="PF00126">
    <property type="entry name" value="HTH_1"/>
    <property type="match status" value="1"/>
</dbReference>
<keyword evidence="8" id="KW-1185">Reference proteome</keyword>
<organism evidence="7 8">
    <name type="scientific">Rahnella woolbedingensis</name>
    <dbReference type="NCBI Taxonomy" id="1510574"/>
    <lineage>
        <taxon>Bacteria</taxon>
        <taxon>Pseudomonadati</taxon>
        <taxon>Pseudomonadota</taxon>
        <taxon>Gammaproteobacteria</taxon>
        <taxon>Enterobacterales</taxon>
        <taxon>Yersiniaceae</taxon>
        <taxon>Rahnella</taxon>
    </lineage>
</organism>
<evidence type="ECO:0000256" key="1">
    <source>
        <dbReference type="ARBA" id="ARBA00009437"/>
    </source>
</evidence>
<reference evidence="7 8" key="1">
    <citation type="submission" date="2018-09" db="EMBL/GenBank/DDBJ databases">
        <authorList>
            <person name="Le Fleche-Mateos A."/>
        </authorList>
    </citation>
    <scope>NUCLEOTIDE SEQUENCE [LARGE SCALE GENOMIC DNA]</scope>
    <source>
        <strain evidence="7 8">DSM 27399</strain>
    </source>
</reference>
<evidence type="ECO:0000256" key="5">
    <source>
        <dbReference type="ARBA" id="ARBA00023163"/>
    </source>
</evidence>